<dbReference type="PANTHER" id="PTHR47967:SF128">
    <property type="entry name" value="ASPARTIC PROTEINASE CDR1-LIKE"/>
    <property type="match status" value="1"/>
</dbReference>
<dbReference type="InterPro" id="IPR051708">
    <property type="entry name" value="Plant_Aspart_Prot_A1"/>
</dbReference>
<dbReference type="SUPFAM" id="SSF50630">
    <property type="entry name" value="Acid proteases"/>
    <property type="match status" value="1"/>
</dbReference>
<protein>
    <recommendedName>
        <fullName evidence="4">Xylanase inhibitor N-terminal domain-containing protein</fullName>
    </recommendedName>
</protein>
<dbReference type="Pfam" id="PF14543">
    <property type="entry name" value="TAXi_N"/>
    <property type="match status" value="1"/>
</dbReference>
<dbReference type="AlphaFoldDB" id="A0A7N0VJ23"/>
<keyword evidence="2" id="KW-0645">Protease</keyword>
<comment type="similarity">
    <text evidence="1">Belongs to the peptidase A1 family.</text>
</comment>
<accession>A0A7N0VJ23</accession>
<evidence type="ECO:0000256" key="2">
    <source>
        <dbReference type="ARBA" id="ARBA00022670"/>
    </source>
</evidence>
<evidence type="ECO:0000259" key="4">
    <source>
        <dbReference type="Pfam" id="PF14543"/>
    </source>
</evidence>
<evidence type="ECO:0000256" key="3">
    <source>
        <dbReference type="ARBA" id="ARBA00022801"/>
    </source>
</evidence>
<keyword evidence="3" id="KW-0378">Hydrolase</keyword>
<evidence type="ECO:0000313" key="5">
    <source>
        <dbReference type="EnsemblPlants" id="Kaladp0844s0004.1.v1.1"/>
    </source>
</evidence>
<dbReference type="Gramene" id="Kaladp0844s0004.1.v1.1">
    <property type="protein sequence ID" value="Kaladp0844s0004.1.v1.1"/>
    <property type="gene ID" value="Kaladp0844s0004.v1.1"/>
</dbReference>
<dbReference type="Gene3D" id="2.40.70.10">
    <property type="entry name" value="Acid Proteases"/>
    <property type="match status" value="2"/>
</dbReference>
<organism evidence="5 6">
    <name type="scientific">Kalanchoe fedtschenkoi</name>
    <name type="common">Lavender scallops</name>
    <name type="synonym">South American air plant</name>
    <dbReference type="NCBI Taxonomy" id="63787"/>
    <lineage>
        <taxon>Eukaryota</taxon>
        <taxon>Viridiplantae</taxon>
        <taxon>Streptophyta</taxon>
        <taxon>Embryophyta</taxon>
        <taxon>Tracheophyta</taxon>
        <taxon>Spermatophyta</taxon>
        <taxon>Magnoliopsida</taxon>
        <taxon>eudicotyledons</taxon>
        <taxon>Gunneridae</taxon>
        <taxon>Pentapetalae</taxon>
        <taxon>Saxifragales</taxon>
        <taxon>Crassulaceae</taxon>
        <taxon>Kalanchoe</taxon>
    </lineage>
</organism>
<dbReference type="GO" id="GO:0006508">
    <property type="term" value="P:proteolysis"/>
    <property type="evidence" value="ECO:0007669"/>
    <property type="project" value="UniProtKB-KW"/>
</dbReference>
<feature type="domain" description="Xylanase inhibitor N-terminal" evidence="4">
    <location>
        <begin position="86"/>
        <end position="183"/>
    </location>
</feature>
<dbReference type="EnsemblPlants" id="Kaladp0844s0004.1.v1.1">
    <property type="protein sequence ID" value="Kaladp0844s0004.1.v1.1"/>
    <property type="gene ID" value="Kaladp0844s0004.v1.1"/>
</dbReference>
<keyword evidence="6" id="KW-1185">Reference proteome</keyword>
<proteinExistence type="inferred from homology"/>
<reference evidence="5" key="1">
    <citation type="submission" date="2021-01" db="UniProtKB">
        <authorList>
            <consortium name="EnsemblPlants"/>
        </authorList>
    </citation>
    <scope>IDENTIFICATION</scope>
</reference>
<dbReference type="Proteomes" id="UP000594263">
    <property type="component" value="Unplaced"/>
</dbReference>
<dbReference type="GO" id="GO:0005576">
    <property type="term" value="C:extracellular region"/>
    <property type="evidence" value="ECO:0007669"/>
    <property type="project" value="TreeGrafter"/>
</dbReference>
<dbReference type="GO" id="GO:0008233">
    <property type="term" value="F:peptidase activity"/>
    <property type="evidence" value="ECO:0007669"/>
    <property type="project" value="UniProtKB-KW"/>
</dbReference>
<dbReference type="InterPro" id="IPR021109">
    <property type="entry name" value="Peptidase_aspartic_dom_sf"/>
</dbReference>
<sequence length="385" mass="43312">MSSYIFLVLFILITNSNLCFTLKLKLIHIDILAPSYDSEAINLKTRHKRWTELSVGRFYQIYQDLVGGGLPLYSGLILDGKAGALLVSIGLGNPPIPQFVVMDTGSNIMWVTCMGSPYVKGNYNYKKSEDYHPVYCSHKECRNVPFSNYYGRQKFSDSCTLGVQYKSSNKVIQGEVVWDSVTFWEGLDGEDWSMATQFRSRFSYCVGDLHNNASSEFNHLLLDEAHLLGSWTPIRDFSTKIYINFTYIIVGEEVLDIASDVFVGGPTNLNGTILDCGSFATFLANLAFSADNPCFYNLHPNEVPTVHFVFEMGAQLVLGMDNLFAWVEPDKYCFSIKPSSSTKIPSGENLTVIGLDLQQFHNIGCDYKARRIHFDLVDCENLPII</sequence>
<evidence type="ECO:0000256" key="1">
    <source>
        <dbReference type="ARBA" id="ARBA00007447"/>
    </source>
</evidence>
<evidence type="ECO:0000313" key="6">
    <source>
        <dbReference type="Proteomes" id="UP000594263"/>
    </source>
</evidence>
<dbReference type="InterPro" id="IPR032861">
    <property type="entry name" value="TAXi_N"/>
</dbReference>
<dbReference type="PANTHER" id="PTHR47967">
    <property type="entry name" value="OS07G0603500 PROTEIN-RELATED"/>
    <property type="match status" value="1"/>
</dbReference>
<name>A0A7N0VJ23_KALFE</name>